<feature type="transmembrane region" description="Helical" evidence="1">
    <location>
        <begin position="146"/>
        <end position="169"/>
    </location>
</feature>
<proteinExistence type="predicted"/>
<accession>A0A9P5YHI6</accession>
<keyword evidence="1" id="KW-0472">Membrane</keyword>
<evidence type="ECO:0000259" key="2">
    <source>
        <dbReference type="Pfam" id="PF20153"/>
    </source>
</evidence>
<dbReference type="InterPro" id="IPR045338">
    <property type="entry name" value="DUF6535"/>
</dbReference>
<feature type="transmembrane region" description="Helical" evidence="1">
    <location>
        <begin position="231"/>
        <end position="253"/>
    </location>
</feature>
<evidence type="ECO:0000313" key="3">
    <source>
        <dbReference type="EMBL" id="KAF9467926.1"/>
    </source>
</evidence>
<keyword evidence="1" id="KW-1133">Transmembrane helix</keyword>
<dbReference type="EMBL" id="MU150235">
    <property type="protein sequence ID" value="KAF9467926.1"/>
    <property type="molecule type" value="Genomic_DNA"/>
</dbReference>
<name>A0A9P5YHI6_9AGAR</name>
<feature type="transmembrane region" description="Helical" evidence="1">
    <location>
        <begin position="77"/>
        <end position="93"/>
    </location>
</feature>
<dbReference type="AlphaFoldDB" id="A0A9P5YHI6"/>
<feature type="domain" description="DUF6535" evidence="2">
    <location>
        <begin position="52"/>
        <end position="227"/>
    </location>
</feature>
<evidence type="ECO:0000256" key="1">
    <source>
        <dbReference type="SAM" id="Phobius"/>
    </source>
</evidence>
<feature type="transmembrane region" description="Helical" evidence="1">
    <location>
        <begin position="194"/>
        <end position="219"/>
    </location>
</feature>
<reference evidence="3" key="1">
    <citation type="submission" date="2020-11" db="EMBL/GenBank/DDBJ databases">
        <authorList>
            <consortium name="DOE Joint Genome Institute"/>
            <person name="Ahrendt S."/>
            <person name="Riley R."/>
            <person name="Andreopoulos W."/>
            <person name="Labutti K."/>
            <person name="Pangilinan J."/>
            <person name="Ruiz-Duenas F.J."/>
            <person name="Barrasa J.M."/>
            <person name="Sanchez-Garcia M."/>
            <person name="Camarero S."/>
            <person name="Miyauchi S."/>
            <person name="Serrano A."/>
            <person name="Linde D."/>
            <person name="Babiker R."/>
            <person name="Drula E."/>
            <person name="Ayuso-Fernandez I."/>
            <person name="Pacheco R."/>
            <person name="Padilla G."/>
            <person name="Ferreira P."/>
            <person name="Barriuso J."/>
            <person name="Kellner H."/>
            <person name="Castanera R."/>
            <person name="Alfaro M."/>
            <person name="Ramirez L."/>
            <person name="Pisabarro A.G."/>
            <person name="Kuo A."/>
            <person name="Tritt A."/>
            <person name="Lipzen A."/>
            <person name="He G."/>
            <person name="Yan M."/>
            <person name="Ng V."/>
            <person name="Cullen D."/>
            <person name="Martin F."/>
            <person name="Rosso M.-N."/>
            <person name="Henrissat B."/>
            <person name="Hibbett D."/>
            <person name="Martinez A.T."/>
            <person name="Grigoriev I.V."/>
        </authorList>
    </citation>
    <scope>NUCLEOTIDE SEQUENCE</scope>
    <source>
        <strain evidence="3">CBS 247.69</strain>
    </source>
</reference>
<evidence type="ECO:0000313" key="4">
    <source>
        <dbReference type="Proteomes" id="UP000807353"/>
    </source>
</evidence>
<gene>
    <name evidence="3" type="ORF">BDZ94DRAFT_1155334</name>
</gene>
<comment type="caution">
    <text evidence="3">The sequence shown here is derived from an EMBL/GenBank/DDBJ whole genome shotgun (WGS) entry which is preliminary data.</text>
</comment>
<dbReference type="Proteomes" id="UP000807353">
    <property type="component" value="Unassembled WGS sequence"/>
</dbReference>
<dbReference type="OrthoDB" id="3235960at2759"/>
<sequence>MSASSDVPKIRRLLSLEVRNTFELDEGGYPKAGHNGQATKSKYTIPEDGDPWENCYRKVKEYDDELFKGWRDQVDKLLIFASLLAATVTSFVIDSWKNLQEDPIDKTNRILEQLLIEVRNTNLGNVTALPTLQPFIPSTSDVRLNIFWFMSLSLSLATVLIGIICSQWLREYQRYTRLPPLDGMSVRQLRYEGLFAWKVPNIVMSLPVLLQISLVLFFVGLLDQLWNLNSLVAAFATVIIGLALIFVIVTTLLPSYQ</sequence>
<keyword evidence="1" id="KW-0812">Transmembrane</keyword>
<dbReference type="Pfam" id="PF20153">
    <property type="entry name" value="DUF6535"/>
    <property type="match status" value="1"/>
</dbReference>
<feature type="non-terminal residue" evidence="3">
    <location>
        <position position="257"/>
    </location>
</feature>
<organism evidence="3 4">
    <name type="scientific">Collybia nuda</name>
    <dbReference type="NCBI Taxonomy" id="64659"/>
    <lineage>
        <taxon>Eukaryota</taxon>
        <taxon>Fungi</taxon>
        <taxon>Dikarya</taxon>
        <taxon>Basidiomycota</taxon>
        <taxon>Agaricomycotina</taxon>
        <taxon>Agaricomycetes</taxon>
        <taxon>Agaricomycetidae</taxon>
        <taxon>Agaricales</taxon>
        <taxon>Tricholomatineae</taxon>
        <taxon>Clitocybaceae</taxon>
        <taxon>Collybia</taxon>
    </lineage>
</organism>
<keyword evidence="4" id="KW-1185">Reference proteome</keyword>
<protein>
    <recommendedName>
        <fullName evidence="2">DUF6535 domain-containing protein</fullName>
    </recommendedName>
</protein>